<gene>
    <name evidence="2" type="ORF">PCL_06604</name>
</gene>
<evidence type="ECO:0000313" key="3">
    <source>
        <dbReference type="Proteomes" id="UP000245956"/>
    </source>
</evidence>
<feature type="compositionally biased region" description="Basic residues" evidence="1">
    <location>
        <begin position="171"/>
        <end position="184"/>
    </location>
</feature>
<name>A0A2U3EN65_PURLI</name>
<sequence>MASGPVERGGLDVSVGTPKGRSDRQGGPLGGPKGPEGKKLWPFVPVTVYCRQAPIAVAVIVTVTDLCAVTVAVAASSPSPSPTPRPLQRRYHVQQGLILTGRDMANTGTPPPSSEDTDAVAHADADAREAVSASEPICWSAAQSPIGPARASKSLTASEPPLSAWTDGRQARRATHKRRRRRRDPRGGYRRAGGGGHQCSNPPAPRARLCTRTYVKRRHIAGLAVRVEKSCADVIHVLKQGYMFEREDSRTGLAWSGSSVLHTNSFPPSARGRSKMRCRPEPVGRGASATRAAKPAAQHQRLRRWVGGRTERWLYAGRYSRYMPAYRVVHGYMPPPGATVQARQSGVIIEPPGTVWAFRLPETTTTTPNSRRASTRQSRRAGAV</sequence>
<feature type="region of interest" description="Disordered" evidence="1">
    <location>
        <begin position="265"/>
        <end position="296"/>
    </location>
</feature>
<accession>A0A2U3EN65</accession>
<evidence type="ECO:0000313" key="2">
    <source>
        <dbReference type="EMBL" id="PWI75946.1"/>
    </source>
</evidence>
<evidence type="ECO:0000256" key="1">
    <source>
        <dbReference type="SAM" id="MobiDB-lite"/>
    </source>
</evidence>
<comment type="caution">
    <text evidence="2">The sequence shown here is derived from an EMBL/GenBank/DDBJ whole genome shotgun (WGS) entry which is preliminary data.</text>
</comment>
<protein>
    <submittedName>
        <fullName evidence="2">Uncharacterized protein</fullName>
    </submittedName>
</protein>
<proteinExistence type="predicted"/>
<feature type="region of interest" description="Disordered" evidence="1">
    <location>
        <begin position="361"/>
        <end position="384"/>
    </location>
</feature>
<organism evidence="2 3">
    <name type="scientific">Purpureocillium lilacinum</name>
    <name type="common">Paecilomyces lilacinus</name>
    <dbReference type="NCBI Taxonomy" id="33203"/>
    <lineage>
        <taxon>Eukaryota</taxon>
        <taxon>Fungi</taxon>
        <taxon>Dikarya</taxon>
        <taxon>Ascomycota</taxon>
        <taxon>Pezizomycotina</taxon>
        <taxon>Sordariomycetes</taxon>
        <taxon>Hypocreomycetidae</taxon>
        <taxon>Hypocreales</taxon>
        <taxon>Ophiocordycipitaceae</taxon>
        <taxon>Purpureocillium</taxon>
    </lineage>
</organism>
<feature type="region of interest" description="Disordered" evidence="1">
    <location>
        <begin position="1"/>
        <end position="37"/>
    </location>
</feature>
<feature type="compositionally biased region" description="Basic residues" evidence="1">
    <location>
        <begin position="373"/>
        <end position="384"/>
    </location>
</feature>
<dbReference type="Proteomes" id="UP000245956">
    <property type="component" value="Unassembled WGS sequence"/>
</dbReference>
<feature type="region of interest" description="Disordered" evidence="1">
    <location>
        <begin position="149"/>
        <end position="205"/>
    </location>
</feature>
<dbReference type="EMBL" id="LCWV01000002">
    <property type="protein sequence ID" value="PWI75946.1"/>
    <property type="molecule type" value="Genomic_DNA"/>
</dbReference>
<dbReference type="AlphaFoldDB" id="A0A2U3EN65"/>
<reference evidence="2 3" key="1">
    <citation type="journal article" date="2016" name="Front. Microbiol.">
        <title>Genome and transcriptome sequences reveal the specific parasitism of the nematophagous Purpureocillium lilacinum 36-1.</title>
        <authorList>
            <person name="Xie J."/>
            <person name="Li S."/>
            <person name="Mo C."/>
            <person name="Xiao X."/>
            <person name="Peng D."/>
            <person name="Wang G."/>
            <person name="Xiao Y."/>
        </authorList>
    </citation>
    <scope>NUCLEOTIDE SEQUENCE [LARGE SCALE GENOMIC DNA]</scope>
    <source>
        <strain evidence="2 3">36-1</strain>
    </source>
</reference>